<reference evidence="2" key="1">
    <citation type="submission" date="2009-12" db="EMBL/GenBank/DDBJ databases">
        <title>Complete sequence of Treponema azotonutricium strain ZAS-9.</title>
        <authorList>
            <person name="Tetu S.G."/>
            <person name="Matson E."/>
            <person name="Ren Q."/>
            <person name="Seshadri R."/>
            <person name="Elbourne L."/>
            <person name="Hassan K.A."/>
            <person name="Durkin A."/>
            <person name="Radune D."/>
            <person name="Mohamoud Y."/>
            <person name="Shay R."/>
            <person name="Jin S."/>
            <person name="Zhang X."/>
            <person name="Lucey K."/>
            <person name="Ballor N.R."/>
            <person name="Ottesen E."/>
            <person name="Rosenthal R."/>
            <person name="Allen A."/>
            <person name="Leadbetter J.R."/>
            <person name="Paulsen I.T."/>
        </authorList>
    </citation>
    <scope>NUCLEOTIDE SEQUENCE [LARGE SCALE GENOMIC DNA]</scope>
    <source>
        <strain evidence="2">ATCC BAA-888 / DSM 13862 / ZAS-9</strain>
    </source>
</reference>
<dbReference type="AlphaFoldDB" id="F5Y7B6"/>
<dbReference type="OrthoDB" id="5952844at2"/>
<name>F5Y7B6_LEAAZ</name>
<protein>
    <submittedName>
        <fullName evidence="1">Uncharacterized protein</fullName>
    </submittedName>
</protein>
<evidence type="ECO:0000313" key="2">
    <source>
        <dbReference type="Proteomes" id="UP000009222"/>
    </source>
</evidence>
<proteinExistence type="predicted"/>
<gene>
    <name evidence="1" type="ordered locus">TREAZ_3517</name>
</gene>
<dbReference type="RefSeq" id="WP_015712059.1">
    <property type="nucleotide sequence ID" value="NC_015577.1"/>
</dbReference>
<accession>F5Y7B6</accession>
<dbReference type="HOGENOM" id="CLU_118059_1_0_12"/>
<dbReference type="KEGG" id="taz:TREAZ_3517"/>
<sequence>MDTISHTAEIPSEVLNKVQACLDETTAMLEPYIKVLTMPERRLLPKMGSKSLSFVEKAYQYAKGNPEIRPGFLNMDAFTADFSNAHELWKFYNTVKQLAENLNDTELFAGSRAFKSSLMLYHAVQDAVKQDIPGAKVIYEELKARFPGHKQKGVPAETTV</sequence>
<organism evidence="1 2">
    <name type="scientific">Leadbettera azotonutricia (strain ATCC BAA-888 / DSM 13862 / ZAS-9)</name>
    <name type="common">Treponema azotonutricium</name>
    <dbReference type="NCBI Taxonomy" id="545695"/>
    <lineage>
        <taxon>Bacteria</taxon>
        <taxon>Pseudomonadati</taxon>
        <taxon>Spirochaetota</taxon>
        <taxon>Spirochaetia</taxon>
        <taxon>Spirochaetales</taxon>
        <taxon>Breznakiellaceae</taxon>
        <taxon>Leadbettera</taxon>
    </lineage>
</organism>
<keyword evidence="2" id="KW-1185">Reference proteome</keyword>
<evidence type="ECO:0000313" key="1">
    <source>
        <dbReference type="EMBL" id="AEF82866.1"/>
    </source>
</evidence>
<dbReference type="STRING" id="545695.TREAZ_3517"/>
<dbReference type="InParanoid" id="F5Y7B6"/>
<dbReference type="Proteomes" id="UP000009222">
    <property type="component" value="Chromosome"/>
</dbReference>
<dbReference type="EMBL" id="CP001841">
    <property type="protein sequence ID" value="AEF82866.1"/>
    <property type="molecule type" value="Genomic_DNA"/>
</dbReference>
<dbReference type="eggNOG" id="ENOG503313V">
    <property type="taxonomic scope" value="Bacteria"/>
</dbReference>
<reference evidence="1 2" key="2">
    <citation type="journal article" date="2011" name="ISME J.">
        <title>RNA-seq reveals cooperative metabolic interactions between two termite-gut spirochete species in co-culture.</title>
        <authorList>
            <person name="Rosenthal A.Z."/>
            <person name="Matson E.G."/>
            <person name="Eldar A."/>
            <person name="Leadbetter J.R."/>
        </authorList>
    </citation>
    <scope>NUCLEOTIDE SEQUENCE [LARGE SCALE GENOMIC DNA]</scope>
    <source>
        <strain evidence="2">ATCC BAA-888 / DSM 13862 / ZAS-9</strain>
    </source>
</reference>